<evidence type="ECO:0000256" key="2">
    <source>
        <dbReference type="ARBA" id="ARBA00022694"/>
    </source>
</evidence>
<dbReference type="NCBIfam" id="TIGR02432">
    <property type="entry name" value="lysidine_TilS_N"/>
    <property type="match status" value="1"/>
</dbReference>
<protein>
    <recommendedName>
        <fullName evidence="6">tRNA(Ile)-lysidine synthase</fullName>
        <ecNumber evidence="6">6.3.4.19</ecNumber>
    </recommendedName>
    <alternativeName>
        <fullName evidence="6">tRNA(Ile)-2-lysyl-cytidine synthase</fullName>
    </alternativeName>
    <alternativeName>
        <fullName evidence="6">tRNA(Ile)-lysidine synthetase</fullName>
    </alternativeName>
</protein>
<dbReference type="Proteomes" id="UP001440612">
    <property type="component" value="Chromosome"/>
</dbReference>
<comment type="catalytic activity">
    <reaction evidence="5 6">
        <text>cytidine(34) in tRNA(Ile2) + L-lysine + ATP = lysidine(34) in tRNA(Ile2) + AMP + diphosphate + H(+)</text>
        <dbReference type="Rhea" id="RHEA:43744"/>
        <dbReference type="Rhea" id="RHEA-COMP:10625"/>
        <dbReference type="Rhea" id="RHEA-COMP:10670"/>
        <dbReference type="ChEBI" id="CHEBI:15378"/>
        <dbReference type="ChEBI" id="CHEBI:30616"/>
        <dbReference type="ChEBI" id="CHEBI:32551"/>
        <dbReference type="ChEBI" id="CHEBI:33019"/>
        <dbReference type="ChEBI" id="CHEBI:82748"/>
        <dbReference type="ChEBI" id="CHEBI:83665"/>
        <dbReference type="ChEBI" id="CHEBI:456215"/>
        <dbReference type="EC" id="6.3.4.19"/>
    </reaction>
</comment>
<gene>
    <name evidence="6 8" type="primary">tilS</name>
    <name evidence="8" type="ORF">AABB29_20665</name>
</gene>
<dbReference type="EMBL" id="CP150951">
    <property type="protein sequence ID" value="XFO62894.1"/>
    <property type="molecule type" value="Genomic_DNA"/>
</dbReference>
<feature type="domain" description="tRNA(Ile)-lysidine/2-thiocytidine synthase N-terminal" evidence="7">
    <location>
        <begin position="31"/>
        <end position="210"/>
    </location>
</feature>
<evidence type="ECO:0000256" key="6">
    <source>
        <dbReference type="HAMAP-Rule" id="MF_01161"/>
    </source>
</evidence>
<feature type="binding site" evidence="6">
    <location>
        <begin position="37"/>
        <end position="42"/>
    </location>
    <ligand>
        <name>ATP</name>
        <dbReference type="ChEBI" id="CHEBI:30616"/>
    </ligand>
</feature>
<dbReference type="InterPro" id="IPR014729">
    <property type="entry name" value="Rossmann-like_a/b/a_fold"/>
</dbReference>
<comment type="domain">
    <text evidence="6">The N-terminal region contains the highly conserved SGGXDS motif, predicted to be a P-loop motif involved in ATP binding.</text>
</comment>
<dbReference type="InterPro" id="IPR012795">
    <property type="entry name" value="tRNA_Ile_lys_synt_N"/>
</dbReference>
<sequence length="421" mass="45722">MPVTGTPPSDPDDAPLLQVACDAFSPDLPPKIAVAVSGGGDSMALLHLYLRLARAQNTQIAAVTVDHGLRPEAADEAAMVARFCARHDISHTILKWDGWDRTGNLMAAARAARYRLIAGWAASQSIADVVLGHTLDDLAETFLMRLARKSGPAGLAAMDTRFIRHGITWTRPLAAQSRADLRAYLRRHDIAWADDPTNEDDRFDRIRARNALDVLAPLGVTVPVLGAVSAAMGQASDALHHYARIESRRYVVQDRCDLVLRLGLTGPLPTEIKRRLWAAAIQWVNGADYPPRQAAFADVIDGLTTDGARTVAGCLITRKGDDWRVARELQAVQGQSCATTDLWDSRWQMDGPHAPALQVRPLGEGIRDCPDWRDAGLPRASLMATPAIWRDQALISAPMAGLSAGWTAQIIADFHSSAFAH</sequence>
<dbReference type="SUPFAM" id="SSF52402">
    <property type="entry name" value="Adenine nucleotide alpha hydrolases-like"/>
    <property type="match status" value="1"/>
</dbReference>
<dbReference type="Gene3D" id="3.40.50.620">
    <property type="entry name" value="HUPs"/>
    <property type="match status" value="1"/>
</dbReference>
<evidence type="ECO:0000256" key="3">
    <source>
        <dbReference type="ARBA" id="ARBA00022741"/>
    </source>
</evidence>
<organism evidence="8 9">
    <name type="scientific">Yoonia phaeophyticola</name>
    <dbReference type="NCBI Taxonomy" id="3137369"/>
    <lineage>
        <taxon>Bacteria</taxon>
        <taxon>Pseudomonadati</taxon>
        <taxon>Pseudomonadota</taxon>
        <taxon>Alphaproteobacteria</taxon>
        <taxon>Rhodobacterales</taxon>
        <taxon>Paracoccaceae</taxon>
        <taxon>Yoonia</taxon>
    </lineage>
</organism>
<comment type="function">
    <text evidence="6">Ligates lysine onto the cytidine present at position 34 of the AUA codon-specific tRNA(Ile) that contains the anticodon CAU, in an ATP-dependent manner. Cytidine is converted to lysidine, thus changing the amino acid specificity of the tRNA from methionine to isoleucine.</text>
</comment>
<dbReference type="PANTHER" id="PTHR43033">
    <property type="entry name" value="TRNA(ILE)-LYSIDINE SYNTHASE-RELATED"/>
    <property type="match status" value="1"/>
</dbReference>
<keyword evidence="3 6" id="KW-0547">Nucleotide-binding</keyword>
<dbReference type="GO" id="GO:0032267">
    <property type="term" value="F:tRNA(Ile)-lysidine synthase activity"/>
    <property type="evidence" value="ECO:0007669"/>
    <property type="project" value="UniProtKB-EC"/>
</dbReference>
<proteinExistence type="inferred from homology"/>
<keyword evidence="1 6" id="KW-0436">Ligase</keyword>
<name>A0ABZ3IDA1_9RHOB</name>
<evidence type="ECO:0000256" key="1">
    <source>
        <dbReference type="ARBA" id="ARBA00022598"/>
    </source>
</evidence>
<keyword evidence="6" id="KW-0963">Cytoplasm</keyword>
<dbReference type="EC" id="6.3.4.19" evidence="6"/>
<dbReference type="RefSeq" id="WP_373636479.1">
    <property type="nucleotide sequence ID" value="NZ_CP150951.2"/>
</dbReference>
<reference evidence="9" key="1">
    <citation type="submission" date="2024-04" db="EMBL/GenBank/DDBJ databases">
        <title>Phylogenomic analyses of a clade within the roseobacter group suggest taxonomic reassignments of species of the genera Aestuariivita, Citreicella, Loktanella, Nautella, Pelagibaca, Ruegeria, Thalassobius, Thiobacimonas and Tropicibacter, and the proposal o.</title>
        <authorList>
            <person name="Jeon C.O."/>
        </authorList>
    </citation>
    <scope>NUCLEOTIDE SEQUENCE [LARGE SCALE GENOMIC DNA]</scope>
    <source>
        <strain evidence="9">BS5-3</strain>
    </source>
</reference>
<evidence type="ECO:0000259" key="7">
    <source>
        <dbReference type="Pfam" id="PF01171"/>
    </source>
</evidence>
<comment type="similarity">
    <text evidence="6">Belongs to the tRNA(Ile)-lysidine synthase family.</text>
</comment>
<dbReference type="Pfam" id="PF01171">
    <property type="entry name" value="ATP_bind_3"/>
    <property type="match status" value="1"/>
</dbReference>
<keyword evidence="2 6" id="KW-0819">tRNA processing</keyword>
<dbReference type="PANTHER" id="PTHR43033:SF1">
    <property type="entry name" value="TRNA(ILE)-LYSIDINE SYNTHASE-RELATED"/>
    <property type="match status" value="1"/>
</dbReference>
<dbReference type="HAMAP" id="MF_01161">
    <property type="entry name" value="tRNA_Ile_lys_synt"/>
    <property type="match status" value="1"/>
</dbReference>
<evidence type="ECO:0000256" key="5">
    <source>
        <dbReference type="ARBA" id="ARBA00048539"/>
    </source>
</evidence>
<comment type="subcellular location">
    <subcellularLocation>
        <location evidence="6">Cytoplasm</location>
    </subcellularLocation>
</comment>
<keyword evidence="4 6" id="KW-0067">ATP-binding</keyword>
<accession>A0ABZ3IDA1</accession>
<dbReference type="InterPro" id="IPR011063">
    <property type="entry name" value="TilS/TtcA_N"/>
</dbReference>
<dbReference type="CDD" id="cd01992">
    <property type="entry name" value="TilS_N"/>
    <property type="match status" value="1"/>
</dbReference>
<dbReference type="InterPro" id="IPR012094">
    <property type="entry name" value="tRNA_Ile_lys_synt"/>
</dbReference>
<keyword evidence="9" id="KW-1185">Reference proteome</keyword>
<evidence type="ECO:0000313" key="9">
    <source>
        <dbReference type="Proteomes" id="UP001440612"/>
    </source>
</evidence>
<evidence type="ECO:0000256" key="4">
    <source>
        <dbReference type="ARBA" id="ARBA00022840"/>
    </source>
</evidence>
<evidence type="ECO:0000313" key="8">
    <source>
        <dbReference type="EMBL" id="XFO62894.1"/>
    </source>
</evidence>